<dbReference type="InParanoid" id="B8C4P1"/>
<evidence type="ECO:0000256" key="5">
    <source>
        <dbReference type="ARBA" id="ARBA00023136"/>
    </source>
</evidence>
<dbReference type="eggNOG" id="ENOG502S3PT">
    <property type="taxonomic scope" value="Eukaryota"/>
</dbReference>
<evidence type="ECO:0000256" key="8">
    <source>
        <dbReference type="SAM" id="SignalP"/>
    </source>
</evidence>
<keyword evidence="8" id="KW-0732">Signal</keyword>
<dbReference type="GO" id="GO:0033013">
    <property type="term" value="P:tetrapyrrole metabolic process"/>
    <property type="evidence" value="ECO:0007669"/>
    <property type="project" value="UniProtKB-ARBA"/>
</dbReference>
<reference evidence="9 10" key="1">
    <citation type="journal article" date="2004" name="Science">
        <title>The genome of the diatom Thalassiosira pseudonana: ecology, evolution, and metabolism.</title>
        <authorList>
            <person name="Armbrust E.V."/>
            <person name="Berges J.A."/>
            <person name="Bowler C."/>
            <person name="Green B.R."/>
            <person name="Martinez D."/>
            <person name="Putnam N.H."/>
            <person name="Zhou S."/>
            <person name="Allen A.E."/>
            <person name="Apt K.E."/>
            <person name="Bechner M."/>
            <person name="Brzezinski M.A."/>
            <person name="Chaal B.K."/>
            <person name="Chiovitti A."/>
            <person name="Davis A.K."/>
            <person name="Demarest M.S."/>
            <person name="Detter J.C."/>
            <person name="Glavina T."/>
            <person name="Goodstein D."/>
            <person name="Hadi M.Z."/>
            <person name="Hellsten U."/>
            <person name="Hildebrand M."/>
            <person name="Jenkins B.D."/>
            <person name="Jurka J."/>
            <person name="Kapitonov V.V."/>
            <person name="Kroger N."/>
            <person name="Lau W.W."/>
            <person name="Lane T.W."/>
            <person name="Larimer F.W."/>
            <person name="Lippmeier J.C."/>
            <person name="Lucas S."/>
            <person name="Medina M."/>
            <person name="Montsant A."/>
            <person name="Obornik M."/>
            <person name="Parker M.S."/>
            <person name="Palenik B."/>
            <person name="Pazour G.J."/>
            <person name="Richardson P.M."/>
            <person name="Rynearson T.A."/>
            <person name="Saito M.A."/>
            <person name="Schwartz D.C."/>
            <person name="Thamatrakoln K."/>
            <person name="Valentin K."/>
            <person name="Vardi A."/>
            <person name="Wilkerson F.P."/>
            <person name="Rokhsar D.S."/>
        </authorList>
    </citation>
    <scope>NUCLEOTIDE SEQUENCE [LARGE SCALE GENOMIC DNA]</scope>
    <source>
        <strain evidence="9 10">CCMP1335</strain>
    </source>
</reference>
<name>B8C4P1_THAPS</name>
<dbReference type="InterPro" id="IPR038330">
    <property type="entry name" value="TspO/MBR-related_sf"/>
</dbReference>
<keyword evidence="5 7" id="KW-0472">Membrane</keyword>
<dbReference type="STRING" id="35128.B8C4P1"/>
<dbReference type="Gene3D" id="1.20.1260.100">
    <property type="entry name" value="TspO/MBR protein"/>
    <property type="match status" value="1"/>
</dbReference>
<dbReference type="EMBL" id="CM000643">
    <property type="protein sequence ID" value="EED91358.1"/>
    <property type="molecule type" value="Genomic_DNA"/>
</dbReference>
<keyword evidence="10" id="KW-1185">Reference proteome</keyword>
<organism evidence="9 10">
    <name type="scientific">Thalassiosira pseudonana</name>
    <name type="common">Marine diatom</name>
    <name type="synonym">Cyclotella nana</name>
    <dbReference type="NCBI Taxonomy" id="35128"/>
    <lineage>
        <taxon>Eukaryota</taxon>
        <taxon>Sar</taxon>
        <taxon>Stramenopiles</taxon>
        <taxon>Ochrophyta</taxon>
        <taxon>Bacillariophyta</taxon>
        <taxon>Coscinodiscophyceae</taxon>
        <taxon>Thalassiosirophycidae</taxon>
        <taxon>Thalassiosirales</taxon>
        <taxon>Thalassiosiraceae</taxon>
        <taxon>Thalassiosira</taxon>
    </lineage>
</organism>
<dbReference type="PaxDb" id="35128-Thaps6564"/>
<gene>
    <name evidence="9" type="ORF">THAPSDRAFT_6564</name>
</gene>
<keyword evidence="3 7" id="KW-0812">Transmembrane</keyword>
<dbReference type="PANTHER" id="PTHR10057">
    <property type="entry name" value="PERIPHERAL-TYPE BENZODIAZEPINE RECEPTOR"/>
    <property type="match status" value="1"/>
</dbReference>
<feature type="compositionally biased region" description="Low complexity" evidence="6">
    <location>
        <begin position="46"/>
        <end position="67"/>
    </location>
</feature>
<evidence type="ECO:0000256" key="4">
    <source>
        <dbReference type="ARBA" id="ARBA00022989"/>
    </source>
</evidence>
<comment type="subcellular location">
    <subcellularLocation>
        <location evidence="1">Membrane</location>
        <topology evidence="1">Multi-pass membrane protein</topology>
    </subcellularLocation>
</comment>
<protein>
    <submittedName>
        <fullName evidence="9">Uncharacterized protein</fullName>
    </submittedName>
</protein>
<proteinExistence type="inferred from homology"/>
<feature type="signal peptide" evidence="8">
    <location>
        <begin position="1"/>
        <end position="23"/>
    </location>
</feature>
<feature type="transmembrane region" description="Helical" evidence="7">
    <location>
        <begin position="204"/>
        <end position="225"/>
    </location>
</feature>
<feature type="chain" id="PRO_5002866253" evidence="8">
    <location>
        <begin position="24"/>
        <end position="320"/>
    </location>
</feature>
<feature type="transmembrane region" description="Helical" evidence="7">
    <location>
        <begin position="171"/>
        <end position="192"/>
    </location>
</feature>
<dbReference type="RefSeq" id="XP_002291251.1">
    <property type="nucleotide sequence ID" value="XM_002291215.1"/>
</dbReference>
<keyword evidence="4 7" id="KW-1133">Transmembrane helix</keyword>
<dbReference type="InterPro" id="IPR004307">
    <property type="entry name" value="TspO_MBR"/>
</dbReference>
<dbReference type="PANTHER" id="PTHR10057:SF0">
    <property type="entry name" value="TRANSLOCATOR PROTEIN"/>
    <property type="match status" value="1"/>
</dbReference>
<accession>B8C4P1</accession>
<comment type="similarity">
    <text evidence="2">Belongs to the TspO/BZRP family.</text>
</comment>
<dbReference type="GeneID" id="7446550"/>
<dbReference type="OMA" id="SCVWLTV"/>
<dbReference type="AlphaFoldDB" id="B8C4P1"/>
<evidence type="ECO:0000313" key="10">
    <source>
        <dbReference type="Proteomes" id="UP000001449"/>
    </source>
</evidence>
<evidence type="ECO:0000256" key="2">
    <source>
        <dbReference type="ARBA" id="ARBA00007524"/>
    </source>
</evidence>
<dbReference type="HOGENOM" id="CLU_895639_0_0_1"/>
<sequence>MKAALVSSLSALAFLLGTNITLAFTSPTSQFQRVQSRGDNNVVHQPTSASRAPPSSSAPITSITLSSSTTNDNIDPYTSPELDTSAITKYVIAAITELSLFGLTFQTLDFLLSKLDVTTSSVPFPLIAFLFYASSLKSRVFNPLNNQRPDRSKAMKEGGSNGFRDRVMPSWTPPGVVFPIMWVLIIGPIRAYSSALVVSSTGSFFSVATMAFMLHLTCGDIWNTINNTEKRYGAAVVGIIGVVLSAANAANQYYQVDPLAGKLLGGTLLWLVTAGALITDTWRLNPVEGTGERVPLYPVKGEAETKFMWFSSDVDASAGN</sequence>
<reference evidence="9 10" key="2">
    <citation type="journal article" date="2008" name="Nature">
        <title>The Phaeodactylum genome reveals the evolutionary history of diatom genomes.</title>
        <authorList>
            <person name="Bowler C."/>
            <person name="Allen A.E."/>
            <person name="Badger J.H."/>
            <person name="Grimwood J."/>
            <person name="Jabbari K."/>
            <person name="Kuo A."/>
            <person name="Maheswari U."/>
            <person name="Martens C."/>
            <person name="Maumus F."/>
            <person name="Otillar R.P."/>
            <person name="Rayko E."/>
            <person name="Salamov A."/>
            <person name="Vandepoele K."/>
            <person name="Beszteri B."/>
            <person name="Gruber A."/>
            <person name="Heijde M."/>
            <person name="Katinka M."/>
            <person name="Mock T."/>
            <person name="Valentin K."/>
            <person name="Verret F."/>
            <person name="Berges J.A."/>
            <person name="Brownlee C."/>
            <person name="Cadoret J.P."/>
            <person name="Chiovitti A."/>
            <person name="Choi C.J."/>
            <person name="Coesel S."/>
            <person name="De Martino A."/>
            <person name="Detter J.C."/>
            <person name="Durkin C."/>
            <person name="Falciatore A."/>
            <person name="Fournet J."/>
            <person name="Haruta M."/>
            <person name="Huysman M.J."/>
            <person name="Jenkins B.D."/>
            <person name="Jiroutova K."/>
            <person name="Jorgensen R.E."/>
            <person name="Joubert Y."/>
            <person name="Kaplan A."/>
            <person name="Kroger N."/>
            <person name="Kroth P.G."/>
            <person name="La Roche J."/>
            <person name="Lindquist E."/>
            <person name="Lommer M."/>
            <person name="Martin-Jezequel V."/>
            <person name="Lopez P.J."/>
            <person name="Lucas S."/>
            <person name="Mangogna M."/>
            <person name="McGinnis K."/>
            <person name="Medlin L.K."/>
            <person name="Montsant A."/>
            <person name="Oudot-Le Secq M.P."/>
            <person name="Napoli C."/>
            <person name="Obornik M."/>
            <person name="Parker M.S."/>
            <person name="Petit J.L."/>
            <person name="Porcel B.M."/>
            <person name="Poulsen N."/>
            <person name="Robison M."/>
            <person name="Rychlewski L."/>
            <person name="Rynearson T.A."/>
            <person name="Schmutz J."/>
            <person name="Shapiro H."/>
            <person name="Siaut M."/>
            <person name="Stanley M."/>
            <person name="Sussman M.R."/>
            <person name="Taylor A.R."/>
            <person name="Vardi A."/>
            <person name="von Dassow P."/>
            <person name="Vyverman W."/>
            <person name="Willis A."/>
            <person name="Wyrwicz L.S."/>
            <person name="Rokhsar D.S."/>
            <person name="Weissenbach J."/>
            <person name="Armbrust E.V."/>
            <person name="Green B.R."/>
            <person name="Van de Peer Y."/>
            <person name="Grigoriev I.V."/>
        </authorList>
    </citation>
    <scope>NUCLEOTIDE SEQUENCE [LARGE SCALE GENOMIC DNA]</scope>
    <source>
        <strain evidence="9 10">CCMP1335</strain>
    </source>
</reference>
<evidence type="ECO:0000256" key="3">
    <source>
        <dbReference type="ARBA" id="ARBA00022692"/>
    </source>
</evidence>
<dbReference type="CDD" id="cd15904">
    <property type="entry name" value="TSPO_MBR"/>
    <property type="match status" value="1"/>
</dbReference>
<evidence type="ECO:0000256" key="7">
    <source>
        <dbReference type="SAM" id="Phobius"/>
    </source>
</evidence>
<feature type="compositionally biased region" description="Polar residues" evidence="6">
    <location>
        <begin position="35"/>
        <end position="45"/>
    </location>
</feature>
<dbReference type="GO" id="GO:0016020">
    <property type="term" value="C:membrane"/>
    <property type="evidence" value="ECO:0000318"/>
    <property type="project" value="GO_Central"/>
</dbReference>
<evidence type="ECO:0000256" key="6">
    <source>
        <dbReference type="SAM" id="MobiDB-lite"/>
    </source>
</evidence>
<dbReference type="Pfam" id="PF03073">
    <property type="entry name" value="TspO_MBR"/>
    <property type="match status" value="1"/>
</dbReference>
<dbReference type="Proteomes" id="UP000001449">
    <property type="component" value="Chromosome 6"/>
</dbReference>
<feature type="region of interest" description="Disordered" evidence="6">
    <location>
        <begin position="35"/>
        <end position="67"/>
    </location>
</feature>
<feature type="transmembrane region" description="Helical" evidence="7">
    <location>
        <begin position="231"/>
        <end position="247"/>
    </location>
</feature>
<dbReference type="KEGG" id="tps:THAPSDRAFT_6564"/>
<evidence type="ECO:0000256" key="1">
    <source>
        <dbReference type="ARBA" id="ARBA00004141"/>
    </source>
</evidence>
<evidence type="ECO:0000313" key="9">
    <source>
        <dbReference type="EMBL" id="EED91358.1"/>
    </source>
</evidence>